<dbReference type="FunFam" id="1.10.10.60:FF:000032">
    <property type="entry name" value="Zinc finger and SCAN domain-containing 20"/>
    <property type="match status" value="1"/>
</dbReference>
<reference evidence="5" key="1">
    <citation type="submission" date="2025-08" db="UniProtKB">
        <authorList>
            <consortium name="Ensembl"/>
        </authorList>
    </citation>
    <scope>IDENTIFICATION</scope>
</reference>
<dbReference type="InterPro" id="IPR038269">
    <property type="entry name" value="SCAN_sf"/>
</dbReference>
<accession>A0A8C3S909</accession>
<dbReference type="Proteomes" id="UP000694403">
    <property type="component" value="Unplaced"/>
</dbReference>
<keyword evidence="6" id="KW-1185">Reference proteome</keyword>
<dbReference type="Ensembl" id="ENSCSRT00000012011.1">
    <property type="protein sequence ID" value="ENSCSRP00000011573.1"/>
    <property type="gene ID" value="ENSCSRG00000008649.1"/>
</dbReference>
<dbReference type="AlphaFoldDB" id="A0A8C3S909"/>
<name>A0A8C3S909_CHESE</name>
<evidence type="ECO:0000313" key="6">
    <source>
        <dbReference type="Proteomes" id="UP000694403"/>
    </source>
</evidence>
<evidence type="ECO:0000259" key="4">
    <source>
        <dbReference type="PROSITE" id="PS50804"/>
    </source>
</evidence>
<dbReference type="InterPro" id="IPR044822">
    <property type="entry name" value="Myb_DNA-bind_4"/>
</dbReference>
<dbReference type="InterPro" id="IPR003309">
    <property type="entry name" value="SCAN_dom"/>
</dbReference>
<dbReference type="Pfam" id="PF13837">
    <property type="entry name" value="Myb_DNA-bind_4"/>
    <property type="match status" value="2"/>
</dbReference>
<dbReference type="SUPFAM" id="SSF47353">
    <property type="entry name" value="Retrovirus capsid dimerization domain-like"/>
    <property type="match status" value="1"/>
</dbReference>
<dbReference type="PROSITE" id="PS50804">
    <property type="entry name" value="SCAN_BOX"/>
    <property type="match status" value="1"/>
</dbReference>
<dbReference type="PANTHER" id="PTHR47595">
    <property type="entry name" value="HEAT SHOCK 70 KDA PROTEIN 14"/>
    <property type="match status" value="1"/>
</dbReference>
<evidence type="ECO:0000256" key="1">
    <source>
        <dbReference type="ARBA" id="ARBA00003767"/>
    </source>
</evidence>
<comment type="similarity">
    <text evidence="2">Belongs to the krueppel C2H2-type zinc-finger protein family.</text>
</comment>
<protein>
    <recommendedName>
        <fullName evidence="4">SCAN box domain-containing protein</fullName>
    </recommendedName>
</protein>
<feature type="compositionally biased region" description="Acidic residues" evidence="3">
    <location>
        <begin position="478"/>
        <end position="495"/>
    </location>
</feature>
<evidence type="ECO:0000256" key="3">
    <source>
        <dbReference type="SAM" id="MobiDB-lite"/>
    </source>
</evidence>
<dbReference type="PANTHER" id="PTHR47595:SF1">
    <property type="entry name" value="MYB_SANT-LIKE DNA-BINDING DOMAIN-CONTAINING PROTEIN"/>
    <property type="match status" value="1"/>
</dbReference>
<dbReference type="Gene3D" id="1.10.10.60">
    <property type="entry name" value="Homeodomain-like"/>
    <property type="match status" value="2"/>
</dbReference>
<sequence length="541" mass="60188">MAAETAANYPKLKAEILARYGVTMALRAQRFHEWQYTENKTPQSQLFDLIHLTRKWLRPEALSSEKMMELLVLDRYMRGLPPGLRAWVGQNDHCTYDELFSLVERQLAARDLFQTPGGETRQSRKPAPNPSEILAPLKLMEKLLWTSIESNSPQIFCALCFMLSDRNGTYRNPRENLNAFSSVAILNPIASLDIVASSAALAMMQSSTAVVSMPSLNRKRAPTWSDREVLDLIAVWGDESILAELRSKRRNAKIYEKISQAMTERGYSRDATQCRVKIKELCQAYQKTKESNGRSGSAPQTCRFYEALHAMLGGAATTTPPVSVDTDDGVHSTDTSEEVFADGEEEEGGQGDEAWSALSASFQVTMPPRARRAPVWSNGELLDLIAVWGEEAVQSQLRSSRRNFDTFGQISRAMIERGHDRDAMQCRIKVKELWSAYRKAREANKHSGAPPTTCRFYQELDAILGVDPTTLPSTTVDTGEEEEEEEGEKEEEEGVEENRSEGSVAGGDTPDSLGRVKAGSARKTQRSGGKACSSGRKAQRS</sequence>
<dbReference type="Gene3D" id="1.10.4020.10">
    <property type="entry name" value="DNA breaking-rejoining enzymes"/>
    <property type="match status" value="1"/>
</dbReference>
<proteinExistence type="inferred from homology"/>
<evidence type="ECO:0000256" key="2">
    <source>
        <dbReference type="ARBA" id="ARBA00006991"/>
    </source>
</evidence>
<feature type="domain" description="SCAN box" evidence="4">
    <location>
        <begin position="29"/>
        <end position="104"/>
    </location>
</feature>
<dbReference type="Pfam" id="PF02023">
    <property type="entry name" value="SCAN"/>
    <property type="match status" value="1"/>
</dbReference>
<reference evidence="5" key="2">
    <citation type="submission" date="2025-09" db="UniProtKB">
        <authorList>
            <consortium name="Ensembl"/>
        </authorList>
    </citation>
    <scope>IDENTIFICATION</scope>
</reference>
<organism evidence="5 6">
    <name type="scientific">Chelydra serpentina</name>
    <name type="common">Snapping turtle</name>
    <name type="synonym">Testudo serpentina</name>
    <dbReference type="NCBI Taxonomy" id="8475"/>
    <lineage>
        <taxon>Eukaryota</taxon>
        <taxon>Metazoa</taxon>
        <taxon>Chordata</taxon>
        <taxon>Craniata</taxon>
        <taxon>Vertebrata</taxon>
        <taxon>Euteleostomi</taxon>
        <taxon>Archelosauria</taxon>
        <taxon>Testudinata</taxon>
        <taxon>Testudines</taxon>
        <taxon>Cryptodira</taxon>
        <taxon>Durocryptodira</taxon>
        <taxon>Americhelydia</taxon>
        <taxon>Chelydroidea</taxon>
        <taxon>Chelydridae</taxon>
        <taxon>Chelydra</taxon>
    </lineage>
</organism>
<comment type="function">
    <text evidence="1">May be involved in transcriptional regulation.</text>
</comment>
<dbReference type="SMART" id="SM00431">
    <property type="entry name" value="SCAN"/>
    <property type="match status" value="1"/>
</dbReference>
<evidence type="ECO:0000313" key="5">
    <source>
        <dbReference type="Ensembl" id="ENSCSRP00000011573.1"/>
    </source>
</evidence>
<feature type="region of interest" description="Disordered" evidence="3">
    <location>
        <begin position="467"/>
        <end position="541"/>
    </location>
</feature>